<evidence type="ECO:0000256" key="3">
    <source>
        <dbReference type="ARBA" id="ARBA00022737"/>
    </source>
</evidence>
<dbReference type="Pfam" id="PF13499">
    <property type="entry name" value="EF-hand_7"/>
    <property type="match status" value="1"/>
</dbReference>
<dbReference type="PANTHER" id="PTHR23055:SF167">
    <property type="entry name" value="EF-HAND DOMAIN-CONTAINING PROTEIN"/>
    <property type="match status" value="1"/>
</dbReference>
<dbReference type="SMART" id="SM00054">
    <property type="entry name" value="EFh"/>
    <property type="match status" value="3"/>
</dbReference>
<dbReference type="GO" id="GO:0005509">
    <property type="term" value="F:calcium ion binding"/>
    <property type="evidence" value="ECO:0007669"/>
    <property type="project" value="InterPro"/>
</dbReference>
<dbReference type="SUPFAM" id="SSF47473">
    <property type="entry name" value="EF-hand"/>
    <property type="match status" value="1"/>
</dbReference>
<keyword evidence="4" id="KW-0106">Calcium</keyword>
<dbReference type="InterPro" id="IPR011992">
    <property type="entry name" value="EF-hand-dom_pair"/>
</dbReference>
<evidence type="ECO:0000256" key="1">
    <source>
        <dbReference type="ARBA" id="ARBA00006049"/>
    </source>
</evidence>
<name>A0AAV6VBI3_9ARAC</name>
<proteinExistence type="inferred from homology"/>
<dbReference type="InterPro" id="IPR002048">
    <property type="entry name" value="EF_hand_dom"/>
</dbReference>
<dbReference type="InterPro" id="IPR028846">
    <property type="entry name" value="Recoverin"/>
</dbReference>
<accession>A0AAV6VBI3</accession>
<feature type="domain" description="EF-hand" evidence="5">
    <location>
        <begin position="154"/>
        <end position="189"/>
    </location>
</feature>
<dbReference type="Gene3D" id="1.10.238.10">
    <property type="entry name" value="EF-hand"/>
    <property type="match status" value="1"/>
</dbReference>
<protein>
    <recommendedName>
        <fullName evidence="5">EF-hand domain-containing protein</fullName>
    </recommendedName>
</protein>
<dbReference type="FunFam" id="1.10.238.10:FF:000009">
    <property type="entry name" value="Visinin-like protein 1"/>
    <property type="match status" value="1"/>
</dbReference>
<dbReference type="PROSITE" id="PS50222">
    <property type="entry name" value="EF_HAND_2"/>
    <property type="match status" value="3"/>
</dbReference>
<organism evidence="6 7">
    <name type="scientific">Oedothorax gibbosus</name>
    <dbReference type="NCBI Taxonomy" id="931172"/>
    <lineage>
        <taxon>Eukaryota</taxon>
        <taxon>Metazoa</taxon>
        <taxon>Ecdysozoa</taxon>
        <taxon>Arthropoda</taxon>
        <taxon>Chelicerata</taxon>
        <taxon>Arachnida</taxon>
        <taxon>Araneae</taxon>
        <taxon>Araneomorphae</taxon>
        <taxon>Entelegynae</taxon>
        <taxon>Araneoidea</taxon>
        <taxon>Linyphiidae</taxon>
        <taxon>Erigoninae</taxon>
        <taxon>Oedothorax</taxon>
    </lineage>
</organism>
<keyword evidence="2" id="KW-0479">Metal-binding</keyword>
<keyword evidence="3" id="KW-0677">Repeat</keyword>
<dbReference type="Pfam" id="PF13833">
    <property type="entry name" value="EF-hand_8"/>
    <property type="match status" value="1"/>
</dbReference>
<keyword evidence="7" id="KW-1185">Reference proteome</keyword>
<dbReference type="CDD" id="cd00051">
    <property type="entry name" value="EFh"/>
    <property type="match status" value="2"/>
</dbReference>
<reference evidence="6 7" key="1">
    <citation type="journal article" date="2022" name="Nat. Ecol. Evol.">
        <title>A masculinizing supergene underlies an exaggerated male reproductive morph in a spider.</title>
        <authorList>
            <person name="Hendrickx F."/>
            <person name="De Corte Z."/>
            <person name="Sonet G."/>
            <person name="Van Belleghem S.M."/>
            <person name="Kostlbacher S."/>
            <person name="Vangestel C."/>
        </authorList>
    </citation>
    <scope>NUCLEOTIDE SEQUENCE [LARGE SCALE GENOMIC DNA]</scope>
    <source>
        <strain evidence="6">W744_W776</strain>
    </source>
</reference>
<evidence type="ECO:0000256" key="2">
    <source>
        <dbReference type="ARBA" id="ARBA00022723"/>
    </source>
</evidence>
<evidence type="ECO:0000259" key="5">
    <source>
        <dbReference type="PROSITE" id="PS50222"/>
    </source>
</evidence>
<feature type="domain" description="EF-hand" evidence="5">
    <location>
        <begin position="70"/>
        <end position="105"/>
    </location>
</feature>
<feature type="domain" description="EF-hand" evidence="5">
    <location>
        <begin position="106"/>
        <end position="141"/>
    </location>
</feature>
<evidence type="ECO:0000313" key="6">
    <source>
        <dbReference type="EMBL" id="KAG8193228.1"/>
    </source>
</evidence>
<evidence type="ECO:0000256" key="4">
    <source>
        <dbReference type="ARBA" id="ARBA00022837"/>
    </source>
</evidence>
<comment type="caution">
    <text evidence="6">The sequence shown here is derived from an EMBL/GenBank/DDBJ whole genome shotgun (WGS) entry which is preliminary data.</text>
</comment>
<dbReference type="PANTHER" id="PTHR23055">
    <property type="entry name" value="CALCIUM BINDING PROTEINS"/>
    <property type="match status" value="1"/>
</dbReference>
<evidence type="ECO:0000313" key="7">
    <source>
        <dbReference type="Proteomes" id="UP000827092"/>
    </source>
</evidence>
<dbReference type="Proteomes" id="UP000827092">
    <property type="component" value="Unassembled WGS sequence"/>
</dbReference>
<sequence>MEGHGGHHVRLKPCPPTPCVFSLEDLLQKTKFSRKEIQLMYRSFKQECPNGYVAEDTFRLIFSHFFPYGNASLYAHYVFKTFDINKNGAVTFKDFLECLSLLMRGSLREKLEWAFRLYDLNGDGRVTKKELTDIAFAVYALEGRNRTYSSEERALRERVDQTFAKMDINKDGVVTIDEFMEICYKDDVISQSLTVFDTVL</sequence>
<dbReference type="EMBL" id="JAFNEN010000127">
    <property type="protein sequence ID" value="KAG8193228.1"/>
    <property type="molecule type" value="Genomic_DNA"/>
</dbReference>
<dbReference type="AlphaFoldDB" id="A0AAV6VBI3"/>
<dbReference type="PROSITE" id="PS00018">
    <property type="entry name" value="EF_HAND_1"/>
    <property type="match status" value="3"/>
</dbReference>
<dbReference type="InterPro" id="IPR018247">
    <property type="entry name" value="EF_Hand_1_Ca_BS"/>
</dbReference>
<gene>
    <name evidence="6" type="ORF">JTE90_005575</name>
</gene>
<dbReference type="PRINTS" id="PR00450">
    <property type="entry name" value="RECOVERIN"/>
</dbReference>
<comment type="similarity">
    <text evidence="1">Belongs to the recoverin family.</text>
</comment>